<dbReference type="InterPro" id="IPR025515">
    <property type="entry name" value="DUF4403"/>
</dbReference>
<keyword evidence="3" id="KW-1185">Reference proteome</keyword>
<reference evidence="1 4" key="1">
    <citation type="submission" date="2018-09" db="EMBL/GenBank/DDBJ databases">
        <title>Roseomonas sp. nov., isolated from feces of Tibetan antelopes in the Qinghai-Tibet plateau, China.</title>
        <authorList>
            <person name="Tian Z."/>
        </authorList>
    </citation>
    <scope>NUCLEOTIDE SEQUENCE [LARGE SCALE GENOMIC DNA]</scope>
    <source>
        <strain evidence="2 3">Z23</strain>
        <strain evidence="1 4">Z24</strain>
    </source>
</reference>
<protein>
    <submittedName>
        <fullName evidence="1">DUF4403 family protein</fullName>
    </submittedName>
</protein>
<gene>
    <name evidence="1" type="ORF">D6Z83_17960</name>
    <name evidence="2" type="ORF">EBE87_25845</name>
</gene>
<comment type="caution">
    <text evidence="1">The sequence shown here is derived from an EMBL/GenBank/DDBJ whole genome shotgun (WGS) entry which is preliminary data.</text>
</comment>
<dbReference type="Proteomes" id="UP000274097">
    <property type="component" value="Unassembled WGS sequence"/>
</dbReference>
<evidence type="ECO:0000313" key="1">
    <source>
        <dbReference type="EMBL" id="RKK02770.1"/>
    </source>
</evidence>
<sequence length="490" mass="53905">MMEISVWNQRRWLGWGLLIAMLVSGGSWLAEREILLSNEPPRSAATLLLPDQESAIALGLRLPLGQLREVAERTIPINFRQTSEEGANTLYDLTIRRTSGITLSEVDGRLRATVALALNGTVGFGGGLASLLSLDAKAVEAAAEAQVDFRIGLDDGWCPGTQVAVTYRWTRRPRLEIVGGIWIDIEERVRAQVEEALRGLPQQIKSMLPCSEVREQVLALWQPRSITVQLPAAPPLHVSIHPQSVGLSELVVEPRDLRLVLGLRARTSISSAPPAPLPATFLPPLHQLPGDQADRNGRLRLSIPVRAGYDMIRDWLMQEFGRREIPVETPLGPVMLKVRDIFIYPSAPALALAITFDADLPGHWPDVKGRVVLSARPVLSQDGRSIRLTELQFSRSLDSIVWSVVSIAFEQQIRDWLGKVAVYDMKDVMDGAMTELRQRLSDPAFTGGLRVTLTRPSLRLQQVVPENDALTILGAAEAGVEAEITALPLP</sequence>
<evidence type="ECO:0000313" key="3">
    <source>
        <dbReference type="Proteomes" id="UP000274097"/>
    </source>
</evidence>
<dbReference type="EMBL" id="RAQU01000127">
    <property type="protein sequence ID" value="RKK02770.1"/>
    <property type="molecule type" value="Genomic_DNA"/>
</dbReference>
<organism evidence="1 4">
    <name type="scientific">Teichococcus wenyumeiae</name>
    <dbReference type="NCBI Taxonomy" id="2478470"/>
    <lineage>
        <taxon>Bacteria</taxon>
        <taxon>Pseudomonadati</taxon>
        <taxon>Pseudomonadota</taxon>
        <taxon>Alphaproteobacteria</taxon>
        <taxon>Acetobacterales</taxon>
        <taxon>Roseomonadaceae</taxon>
        <taxon>Roseomonas</taxon>
    </lineage>
</organism>
<dbReference type="RefSeq" id="WP_120639638.1">
    <property type="nucleotide sequence ID" value="NZ_RFLX01000057.1"/>
</dbReference>
<name>A0A3A9J9N3_9PROT</name>
<dbReference type="Proteomes" id="UP000278036">
    <property type="component" value="Unassembled WGS sequence"/>
</dbReference>
<dbReference type="InParanoid" id="A0A3A9J9N3"/>
<accession>A0A3A9J9N3</accession>
<dbReference type="Pfam" id="PF14356">
    <property type="entry name" value="DUF4403"/>
    <property type="match status" value="1"/>
</dbReference>
<evidence type="ECO:0000313" key="2">
    <source>
        <dbReference type="EMBL" id="RMI15440.1"/>
    </source>
</evidence>
<proteinExistence type="predicted"/>
<dbReference type="OrthoDB" id="1299766at2"/>
<dbReference type="AlphaFoldDB" id="A0A3A9J9N3"/>
<dbReference type="EMBL" id="RFLX01000057">
    <property type="protein sequence ID" value="RMI15440.1"/>
    <property type="molecule type" value="Genomic_DNA"/>
</dbReference>
<evidence type="ECO:0000313" key="4">
    <source>
        <dbReference type="Proteomes" id="UP000278036"/>
    </source>
</evidence>